<dbReference type="Proteomes" id="UP001519460">
    <property type="component" value="Unassembled WGS sequence"/>
</dbReference>
<feature type="region of interest" description="Disordered" evidence="1">
    <location>
        <begin position="61"/>
        <end position="81"/>
    </location>
</feature>
<feature type="region of interest" description="Disordered" evidence="1">
    <location>
        <begin position="150"/>
        <end position="181"/>
    </location>
</feature>
<evidence type="ECO:0000256" key="1">
    <source>
        <dbReference type="SAM" id="MobiDB-lite"/>
    </source>
</evidence>
<name>A0ABD0LB34_9CAEN</name>
<dbReference type="AlphaFoldDB" id="A0ABD0LB34"/>
<keyword evidence="3" id="KW-1185">Reference proteome</keyword>
<gene>
    <name evidence="2" type="ORF">BaRGS_00012235</name>
</gene>
<comment type="caution">
    <text evidence="2">The sequence shown here is derived from an EMBL/GenBank/DDBJ whole genome shotgun (WGS) entry which is preliminary data.</text>
</comment>
<evidence type="ECO:0000313" key="2">
    <source>
        <dbReference type="EMBL" id="KAK7496583.1"/>
    </source>
</evidence>
<dbReference type="EMBL" id="JACVVK020000066">
    <property type="protein sequence ID" value="KAK7496583.1"/>
    <property type="molecule type" value="Genomic_DNA"/>
</dbReference>
<evidence type="ECO:0000313" key="3">
    <source>
        <dbReference type="Proteomes" id="UP001519460"/>
    </source>
</evidence>
<accession>A0ABD0LB34</accession>
<proteinExistence type="predicted"/>
<reference evidence="2 3" key="1">
    <citation type="journal article" date="2023" name="Sci. Data">
        <title>Genome assembly of the Korean intertidal mud-creeper Batillaria attramentaria.</title>
        <authorList>
            <person name="Patra A.K."/>
            <person name="Ho P.T."/>
            <person name="Jun S."/>
            <person name="Lee S.J."/>
            <person name="Kim Y."/>
            <person name="Won Y.J."/>
        </authorList>
    </citation>
    <scope>NUCLEOTIDE SEQUENCE [LARGE SCALE GENOMIC DNA]</scope>
    <source>
        <strain evidence="2">Wonlab-2016</strain>
    </source>
</reference>
<protein>
    <submittedName>
        <fullName evidence="2">Uncharacterized protein</fullName>
    </submittedName>
</protein>
<organism evidence="2 3">
    <name type="scientific">Batillaria attramentaria</name>
    <dbReference type="NCBI Taxonomy" id="370345"/>
    <lineage>
        <taxon>Eukaryota</taxon>
        <taxon>Metazoa</taxon>
        <taxon>Spiralia</taxon>
        <taxon>Lophotrochozoa</taxon>
        <taxon>Mollusca</taxon>
        <taxon>Gastropoda</taxon>
        <taxon>Caenogastropoda</taxon>
        <taxon>Sorbeoconcha</taxon>
        <taxon>Cerithioidea</taxon>
        <taxon>Batillariidae</taxon>
        <taxon>Batillaria</taxon>
    </lineage>
</organism>
<feature type="compositionally biased region" description="Acidic residues" evidence="1">
    <location>
        <begin position="61"/>
        <end position="77"/>
    </location>
</feature>
<sequence>MTHWKKALSAMHLAGIADPKIFQDEENRSEVSITENDSDVDASNENILDTAVCVENEVDADEGTDSMEQEPENENETDSSPAALYHLLPQFLTQMETAIHSMSEMLKGHSKLLVEILDKMADHKQTTTLLSKETQTDIPSVATISTENAELKEDSQQGPGADWAQVSRKSDVDITHGSSMMTPLSDVKTSKLYSDVVKEHCKIPADTP</sequence>
<feature type="region of interest" description="Disordered" evidence="1">
    <location>
        <begin position="22"/>
        <end position="45"/>
    </location>
</feature>